<keyword evidence="1" id="KW-0813">Transport</keyword>
<dbReference type="PROSITE" id="PS50893">
    <property type="entry name" value="ABC_TRANSPORTER_2"/>
    <property type="match status" value="1"/>
</dbReference>
<keyword evidence="2" id="KW-0547">Nucleotide-binding</keyword>
<evidence type="ECO:0000256" key="1">
    <source>
        <dbReference type="ARBA" id="ARBA00022448"/>
    </source>
</evidence>
<dbReference type="SMART" id="SM00382">
    <property type="entry name" value="AAA"/>
    <property type="match status" value="1"/>
</dbReference>
<feature type="domain" description="ABC transporter" evidence="4">
    <location>
        <begin position="6"/>
        <end position="223"/>
    </location>
</feature>
<keyword evidence="3 5" id="KW-0067">ATP-binding</keyword>
<accession>A0A1E3ADW0</accession>
<reference evidence="5 8" key="1">
    <citation type="submission" date="2016-07" db="EMBL/GenBank/DDBJ databases">
        <title>Characterization of isolates of Eisenbergiella tayi derived from blood cultures, using whole genome sequencing.</title>
        <authorList>
            <person name="Burdz T."/>
            <person name="Wiebe D."/>
            <person name="Huynh C."/>
            <person name="Bernard K."/>
        </authorList>
    </citation>
    <scope>NUCLEOTIDE SEQUENCE [LARGE SCALE GENOMIC DNA]</scope>
    <source>
        <strain evidence="5 8">NML 110608</strain>
    </source>
</reference>
<dbReference type="EMBL" id="MEHA01000001">
    <property type="protein sequence ID" value="ODR55725.1"/>
    <property type="molecule type" value="Genomic_DNA"/>
</dbReference>
<keyword evidence="10" id="KW-1185">Reference proteome</keyword>
<dbReference type="Proteomes" id="UP000094067">
    <property type="component" value="Unassembled WGS sequence"/>
</dbReference>
<name>A0A1E3ADW0_9FIRM</name>
<dbReference type="RefSeq" id="WP_069152591.1">
    <property type="nucleotide sequence ID" value="NZ_DAWDRA010000164.1"/>
</dbReference>
<reference evidence="6 9" key="3">
    <citation type="submission" date="2016-08" db="EMBL/GenBank/DDBJ databases">
        <authorList>
            <person name="Seilhamer J.J."/>
        </authorList>
    </citation>
    <scope>NUCLEOTIDE SEQUENCE [LARGE SCALE GENOMIC DNA]</scope>
    <source>
        <strain evidence="6 9">NML150140-1</strain>
    </source>
</reference>
<dbReference type="CDD" id="cd03230">
    <property type="entry name" value="ABC_DR_subfamily_A"/>
    <property type="match status" value="1"/>
</dbReference>
<dbReference type="InterPro" id="IPR027417">
    <property type="entry name" value="P-loop_NTPase"/>
</dbReference>
<gene>
    <name evidence="5" type="primary">znuC_1</name>
    <name evidence="6" type="ORF">BEI59_00735</name>
    <name evidence="5" type="ORF">BEI61_02657</name>
    <name evidence="7" type="ORF">BEI63_05285</name>
</gene>
<sequence length="284" mass="32365">MNNSILEAKNVSKKYEGKTVLQDISLSAGKGEAIGLVGVNGCGKSTLLRILSGLSNPSSGQVSCSPGIRMALIPDRYEKINMTLQKFMDHMYRMETDRENRDEMGRYFREFHLESMLDTPMKYLSKGTLQKAGVIQALLGRRELLFLDEPLSGQDTLSQMTLIQELKKRKAAGMTLIMACHETYLIEELADRIYEIKDGHLEDGISYVYGIRRKKAILLVKYGEDSGQIKERLEKQFGESLYGMTDYGSLCRLEADVQIAEELFRFFGEIKWHIVRYEEAEELC</sequence>
<dbReference type="SUPFAM" id="SSF52540">
    <property type="entry name" value="P-loop containing nucleoside triphosphate hydrolases"/>
    <property type="match status" value="1"/>
</dbReference>
<dbReference type="EMBL" id="MEHD01000013">
    <property type="protein sequence ID" value="ODR59941.1"/>
    <property type="molecule type" value="Genomic_DNA"/>
</dbReference>
<dbReference type="PANTHER" id="PTHR42939">
    <property type="entry name" value="ABC TRANSPORTER ATP-BINDING PROTEIN ALBC-RELATED"/>
    <property type="match status" value="1"/>
</dbReference>
<evidence type="ECO:0000313" key="5">
    <source>
        <dbReference type="EMBL" id="ODM06767.1"/>
    </source>
</evidence>
<evidence type="ECO:0000313" key="6">
    <source>
        <dbReference type="EMBL" id="ODR55725.1"/>
    </source>
</evidence>
<dbReference type="Proteomes" id="UP000094271">
    <property type="component" value="Unassembled WGS sequence"/>
</dbReference>
<dbReference type="Pfam" id="PF00005">
    <property type="entry name" value="ABC_tran"/>
    <property type="match status" value="1"/>
</dbReference>
<evidence type="ECO:0000259" key="4">
    <source>
        <dbReference type="PROSITE" id="PS50893"/>
    </source>
</evidence>
<evidence type="ECO:0000256" key="3">
    <source>
        <dbReference type="ARBA" id="ARBA00022840"/>
    </source>
</evidence>
<proteinExistence type="predicted"/>
<protein>
    <submittedName>
        <fullName evidence="5">Zinc import ATP-binding protein ZnuC</fullName>
        <ecNumber evidence="5">3.6.3.-</ecNumber>
    </submittedName>
</protein>
<evidence type="ECO:0000313" key="9">
    <source>
        <dbReference type="Proteomes" id="UP000094271"/>
    </source>
</evidence>
<dbReference type="Proteomes" id="UP000094869">
    <property type="component" value="Unassembled WGS sequence"/>
</dbReference>
<dbReference type="EMBL" id="MCGH01000002">
    <property type="protein sequence ID" value="ODM06767.1"/>
    <property type="molecule type" value="Genomic_DNA"/>
</dbReference>
<dbReference type="InterPro" id="IPR051782">
    <property type="entry name" value="ABC_Transporter_VariousFunc"/>
</dbReference>
<dbReference type="InterPro" id="IPR003593">
    <property type="entry name" value="AAA+_ATPase"/>
</dbReference>
<reference evidence="7 10" key="2">
    <citation type="submission" date="2016-08" db="EMBL/GenBank/DDBJ databases">
        <title>Characterization of Isolates of Eisenbergiella tayi Derived from Blood Cultures, Using Whole Genome Sequencing.</title>
        <authorList>
            <person name="Bernier A.-M."/>
            <person name="Burdz T."/>
            <person name="Wiebe D."/>
            <person name="Bernard K."/>
        </authorList>
    </citation>
    <scope>NUCLEOTIDE SEQUENCE [LARGE SCALE GENOMIC DNA]</scope>
    <source>
        <strain evidence="7 10">NML120146</strain>
    </source>
</reference>
<dbReference type="GO" id="GO:0005524">
    <property type="term" value="F:ATP binding"/>
    <property type="evidence" value="ECO:0007669"/>
    <property type="project" value="UniProtKB-KW"/>
</dbReference>
<keyword evidence="5" id="KW-0378">Hydrolase</keyword>
<organism evidence="5 8">
    <name type="scientific">Eisenbergiella tayi</name>
    <dbReference type="NCBI Taxonomy" id="1432052"/>
    <lineage>
        <taxon>Bacteria</taxon>
        <taxon>Bacillati</taxon>
        <taxon>Bacillota</taxon>
        <taxon>Clostridia</taxon>
        <taxon>Lachnospirales</taxon>
        <taxon>Lachnospiraceae</taxon>
        <taxon>Eisenbergiella</taxon>
    </lineage>
</organism>
<dbReference type="AlphaFoldDB" id="A0A1E3ADW0"/>
<dbReference type="Gene3D" id="3.40.50.300">
    <property type="entry name" value="P-loop containing nucleotide triphosphate hydrolases"/>
    <property type="match status" value="1"/>
</dbReference>
<dbReference type="GO" id="GO:0016887">
    <property type="term" value="F:ATP hydrolysis activity"/>
    <property type="evidence" value="ECO:0007669"/>
    <property type="project" value="InterPro"/>
</dbReference>
<evidence type="ECO:0000313" key="10">
    <source>
        <dbReference type="Proteomes" id="UP000094869"/>
    </source>
</evidence>
<dbReference type="PATRIC" id="fig|1432052.4.peg.2966"/>
<dbReference type="PANTHER" id="PTHR42939:SF1">
    <property type="entry name" value="ABC TRANSPORTER ATP-BINDING PROTEIN ALBC-RELATED"/>
    <property type="match status" value="1"/>
</dbReference>
<dbReference type="EC" id="3.6.3.-" evidence="5"/>
<comment type="caution">
    <text evidence="5">The sequence shown here is derived from an EMBL/GenBank/DDBJ whole genome shotgun (WGS) entry which is preliminary data.</text>
</comment>
<evidence type="ECO:0000256" key="2">
    <source>
        <dbReference type="ARBA" id="ARBA00022741"/>
    </source>
</evidence>
<dbReference type="InterPro" id="IPR003439">
    <property type="entry name" value="ABC_transporter-like_ATP-bd"/>
</dbReference>
<evidence type="ECO:0000313" key="7">
    <source>
        <dbReference type="EMBL" id="ODR59941.1"/>
    </source>
</evidence>
<evidence type="ECO:0000313" key="8">
    <source>
        <dbReference type="Proteomes" id="UP000094067"/>
    </source>
</evidence>